<dbReference type="EMBL" id="JARJLM010000408">
    <property type="protein sequence ID" value="MDF3836061.1"/>
    <property type="molecule type" value="Genomic_DNA"/>
</dbReference>
<reference evidence="3 4" key="1">
    <citation type="submission" date="2023-03" db="EMBL/GenBank/DDBJ databases">
        <title>Draft assemblies of triclosan tolerant bacteria isolated from returned activated sludge.</title>
        <authorList>
            <person name="Van Hamelsveld S."/>
        </authorList>
    </citation>
    <scope>NUCLEOTIDE SEQUENCE [LARGE SCALE GENOMIC DNA]</scope>
    <source>
        <strain evidence="3 4">GW210010_S58</strain>
    </source>
</reference>
<dbReference type="Gene3D" id="3.40.50.1820">
    <property type="entry name" value="alpha/beta hydrolase"/>
    <property type="match status" value="1"/>
</dbReference>
<proteinExistence type="predicted"/>
<evidence type="ECO:0000313" key="3">
    <source>
        <dbReference type="EMBL" id="MDF3836061.1"/>
    </source>
</evidence>
<keyword evidence="3" id="KW-0378">Hydrolase</keyword>
<dbReference type="Proteomes" id="UP001216674">
    <property type="component" value="Unassembled WGS sequence"/>
</dbReference>
<dbReference type="SUPFAM" id="SSF53474">
    <property type="entry name" value="alpha/beta-Hydrolases"/>
    <property type="match status" value="1"/>
</dbReference>
<feature type="region of interest" description="Disordered" evidence="1">
    <location>
        <begin position="524"/>
        <end position="544"/>
    </location>
</feature>
<sequence length="587" mass="65190">MTEAKTDTRTAPGSYNAKGEPQHAWNLSPSDRTDAVQCPLPPEAVLPVIFVPGIMGTNLMTVPDAENGDGLPVWRLDAGSFNKNFWLFRRWNGVAAGERQQILHPDRVTIDDGGAVPKRQAGSVRPTSGSDEQGQQAQLAELYRARGWGEVSETSYHDFLLHLEATLNNDFLPHRWPQFHVEPDQLETLDASSPPRLKPGAPIRMPALQDLVESEGLPTMLSDDLLARSLYRMPIHACGYNWLASNKDAAERLAERIAQVIQQYGDACKQVILVTHSMGGLVARQCARLPGMSECIAGIVHGVMPANGAPVAYRRCKLGMREESFMASKVIGPTGREISAVFAQAPGALQLLPTTQYRPGWLRLFDEQGKPIMPTWPAMDPYEEIYLRRDRWWGLMREEWLSPENGAPITWQTFADNITAAKDFHRDLGLFYHTSTYAYYGADARQPSFDSITWDMKRPRYPQESQGSLTGSDFSDMETDAVIGGSNPVLLKLPERAGTQHPGDRRPPAAAHWKLRCRMQDGIGDGTVPEASGRAPQQQAQSSQVRYQFRLTGFDHEKSYLNARAQAVTLYSVIKIAAQATKPACIQ</sequence>
<keyword evidence="4" id="KW-1185">Reference proteome</keyword>
<gene>
    <name evidence="3" type="ORF">P3W85_24360</name>
</gene>
<evidence type="ECO:0000259" key="2">
    <source>
        <dbReference type="Pfam" id="PF07819"/>
    </source>
</evidence>
<feature type="region of interest" description="Disordered" evidence="1">
    <location>
        <begin position="107"/>
        <end position="134"/>
    </location>
</feature>
<feature type="compositionally biased region" description="Low complexity" evidence="1">
    <location>
        <begin position="531"/>
        <end position="544"/>
    </location>
</feature>
<dbReference type="RefSeq" id="WP_276266661.1">
    <property type="nucleotide sequence ID" value="NZ_JARJLM010000408.1"/>
</dbReference>
<dbReference type="InterPro" id="IPR029058">
    <property type="entry name" value="AB_hydrolase_fold"/>
</dbReference>
<dbReference type="Pfam" id="PF07819">
    <property type="entry name" value="PGAP1"/>
    <property type="match status" value="1"/>
</dbReference>
<dbReference type="GO" id="GO:0016787">
    <property type="term" value="F:hydrolase activity"/>
    <property type="evidence" value="ECO:0007669"/>
    <property type="project" value="UniProtKB-KW"/>
</dbReference>
<feature type="domain" description="GPI inositol-deacylase PGAP1-like alpha/beta" evidence="2">
    <location>
        <begin position="248"/>
        <end position="313"/>
    </location>
</feature>
<feature type="compositionally biased region" description="Polar residues" evidence="1">
    <location>
        <begin position="125"/>
        <end position="134"/>
    </location>
</feature>
<comment type="caution">
    <text evidence="3">The sequence shown here is derived from an EMBL/GenBank/DDBJ whole genome shotgun (WGS) entry which is preliminary data.</text>
</comment>
<evidence type="ECO:0000313" key="4">
    <source>
        <dbReference type="Proteomes" id="UP001216674"/>
    </source>
</evidence>
<organism evidence="3 4">
    <name type="scientific">Cupriavidus basilensis</name>
    <dbReference type="NCBI Taxonomy" id="68895"/>
    <lineage>
        <taxon>Bacteria</taxon>
        <taxon>Pseudomonadati</taxon>
        <taxon>Pseudomonadota</taxon>
        <taxon>Betaproteobacteria</taxon>
        <taxon>Burkholderiales</taxon>
        <taxon>Burkholderiaceae</taxon>
        <taxon>Cupriavidus</taxon>
    </lineage>
</organism>
<dbReference type="InterPro" id="IPR012908">
    <property type="entry name" value="PGAP1-ab_dom-like"/>
</dbReference>
<feature type="region of interest" description="Disordered" evidence="1">
    <location>
        <begin position="1"/>
        <end position="34"/>
    </location>
</feature>
<protein>
    <submittedName>
        <fullName evidence="3">Alpha/beta hydrolase</fullName>
    </submittedName>
</protein>
<evidence type="ECO:0000256" key="1">
    <source>
        <dbReference type="SAM" id="MobiDB-lite"/>
    </source>
</evidence>
<accession>A0ABT6ATV6</accession>
<name>A0ABT6ATV6_9BURK</name>